<organism evidence="1 2">
    <name type="scientific">Pasteurella multocida</name>
    <dbReference type="NCBI Taxonomy" id="747"/>
    <lineage>
        <taxon>Bacteria</taxon>
        <taxon>Pseudomonadati</taxon>
        <taxon>Pseudomonadota</taxon>
        <taxon>Gammaproteobacteria</taxon>
        <taxon>Pasteurellales</taxon>
        <taxon>Pasteurellaceae</taxon>
        <taxon>Pasteurella</taxon>
    </lineage>
</organism>
<dbReference type="PIRSF" id="PIRSF030771">
    <property type="entry name" value="UCP030771"/>
    <property type="match status" value="1"/>
</dbReference>
<dbReference type="RefSeq" id="WP_005719720.1">
    <property type="nucleotide sequence ID" value="NZ_CP090428.1"/>
</dbReference>
<name>A0A849CM49_PASMD</name>
<proteinExistence type="predicted"/>
<dbReference type="AlphaFoldDB" id="A0A849CM49"/>
<dbReference type="EMBL" id="PPVL01000015">
    <property type="protein sequence ID" value="NNI79995.1"/>
    <property type="molecule type" value="Genomic_DNA"/>
</dbReference>
<comment type="caution">
    <text evidence="1">The sequence shown here is derived from an EMBL/GenBank/DDBJ whole genome shotgun (WGS) entry which is preliminary data.</text>
</comment>
<dbReference type="Proteomes" id="UP000540079">
    <property type="component" value="Unassembled WGS sequence"/>
</dbReference>
<gene>
    <name evidence="1" type="ORF">C2800_11310</name>
</gene>
<protein>
    <submittedName>
        <fullName evidence="1">DUF2190 domain-containing protein</fullName>
    </submittedName>
</protein>
<evidence type="ECO:0000313" key="2">
    <source>
        <dbReference type="Proteomes" id="UP000540079"/>
    </source>
</evidence>
<sequence>MAKNYIQDGDTLRFTAKKAVKSGDVVVVGEIVGVAITDVENKAQGVLRVTGVFTVKAKQADNIEKGAVLYWDESAGEATTTKGSHKVLGKAWSDSGTSSTEVDVKLNV</sequence>
<evidence type="ECO:0000313" key="1">
    <source>
        <dbReference type="EMBL" id="NNI79995.1"/>
    </source>
</evidence>
<accession>A0A849CM49</accession>
<dbReference type="InterPro" id="IPR011231">
    <property type="entry name" value="Phage_VT1-Sakai_H0018"/>
</dbReference>
<dbReference type="Pfam" id="PF09956">
    <property type="entry name" value="Phage_cement_2"/>
    <property type="match status" value="1"/>
</dbReference>
<reference evidence="1 2" key="1">
    <citation type="journal article" date="2018" name="Front. Microbiol.">
        <title>Genetic and Phylogenetic Characteristics of Pasteurella multocida Isolates From Different Host Species.</title>
        <authorList>
            <person name="Peng Z."/>
            <person name="Liang W."/>
            <person name="Wang F."/>
            <person name="Xu Z."/>
            <person name="Xie Z."/>
            <person name="Lian Z."/>
            <person name="Hua L."/>
            <person name="Zhou R."/>
            <person name="Chen H."/>
            <person name="Wu B."/>
        </authorList>
    </citation>
    <scope>NUCLEOTIDE SEQUENCE [LARGE SCALE GENOMIC DNA]</scope>
    <source>
        <strain evidence="1 2">HNA06</strain>
    </source>
</reference>